<evidence type="ECO:0000259" key="1">
    <source>
        <dbReference type="Pfam" id="PF05239"/>
    </source>
</evidence>
<evidence type="ECO:0000313" key="2">
    <source>
        <dbReference type="EMBL" id="TYC15241.1"/>
    </source>
</evidence>
<dbReference type="GO" id="GO:0019684">
    <property type="term" value="P:photosynthesis, light reaction"/>
    <property type="evidence" value="ECO:0007669"/>
    <property type="project" value="InterPro"/>
</dbReference>
<accession>A0A5D0U9K4</accession>
<dbReference type="OrthoDB" id="3712018at2"/>
<protein>
    <submittedName>
        <fullName evidence="2">PRC-barrel domain containing protein</fullName>
    </submittedName>
</protein>
<gene>
    <name evidence="2" type="ORF">FXF65_14270</name>
</gene>
<name>A0A5D0U9K4_9ACTN</name>
<comment type="caution">
    <text evidence="2">The sequence shown here is derived from an EMBL/GenBank/DDBJ whole genome shotgun (WGS) entry which is preliminary data.</text>
</comment>
<dbReference type="EMBL" id="VSFF01000005">
    <property type="protein sequence ID" value="TYC15241.1"/>
    <property type="molecule type" value="Genomic_DNA"/>
</dbReference>
<keyword evidence="3" id="KW-1185">Reference proteome</keyword>
<dbReference type="InterPro" id="IPR014747">
    <property type="entry name" value="Bac_photo_RC_H_C"/>
</dbReference>
<dbReference type="Proteomes" id="UP000322634">
    <property type="component" value="Unassembled WGS sequence"/>
</dbReference>
<sequence>MCEIEDIRQWRGRDVVDESGSKIGQLEAVYVDTGTDRPSFVTVRMGLLTRQRLVFVPLGGARVGPEHVRVAYGKKQIKSSPSIGTDGELLAGDEQAVFDHYKLPYQAAPDERRLARR</sequence>
<dbReference type="InterPro" id="IPR027275">
    <property type="entry name" value="PRC-brl_dom"/>
</dbReference>
<dbReference type="Pfam" id="PF05239">
    <property type="entry name" value="PRC"/>
    <property type="match status" value="1"/>
</dbReference>
<proteinExistence type="predicted"/>
<dbReference type="SUPFAM" id="SSF50346">
    <property type="entry name" value="PRC-barrel domain"/>
    <property type="match status" value="1"/>
</dbReference>
<feature type="domain" description="PRC-barrel" evidence="1">
    <location>
        <begin position="6"/>
        <end position="76"/>
    </location>
</feature>
<dbReference type="AlphaFoldDB" id="A0A5D0U9K4"/>
<dbReference type="GO" id="GO:0030077">
    <property type="term" value="C:plasma membrane light-harvesting complex"/>
    <property type="evidence" value="ECO:0007669"/>
    <property type="project" value="InterPro"/>
</dbReference>
<dbReference type="RefSeq" id="WP_148350386.1">
    <property type="nucleotide sequence ID" value="NZ_JBHSBF010000027.1"/>
</dbReference>
<reference evidence="2 3" key="1">
    <citation type="submission" date="2019-08" db="EMBL/GenBank/DDBJ databases">
        <title>Actinomadura sp. nov. CYP1-5 isolated from mountain soil.</title>
        <authorList>
            <person name="Songsumanus A."/>
            <person name="Kuncharoen N."/>
            <person name="Kudo T."/>
            <person name="Yuki M."/>
            <person name="Igarashi Y."/>
            <person name="Tanasupawat S."/>
        </authorList>
    </citation>
    <scope>NUCLEOTIDE SEQUENCE [LARGE SCALE GENOMIC DNA]</scope>
    <source>
        <strain evidence="2 3">GKU157</strain>
    </source>
</reference>
<evidence type="ECO:0000313" key="3">
    <source>
        <dbReference type="Proteomes" id="UP000322634"/>
    </source>
</evidence>
<dbReference type="InterPro" id="IPR011033">
    <property type="entry name" value="PRC_barrel-like_sf"/>
</dbReference>
<organism evidence="2 3">
    <name type="scientific">Actinomadura syzygii</name>
    <dbReference type="NCBI Taxonomy" id="1427538"/>
    <lineage>
        <taxon>Bacteria</taxon>
        <taxon>Bacillati</taxon>
        <taxon>Actinomycetota</taxon>
        <taxon>Actinomycetes</taxon>
        <taxon>Streptosporangiales</taxon>
        <taxon>Thermomonosporaceae</taxon>
        <taxon>Actinomadura</taxon>
    </lineage>
</organism>
<dbReference type="Gene3D" id="3.90.50.10">
    <property type="entry name" value="Photosynthetic Reaction Center, subunit H, domain 2"/>
    <property type="match status" value="1"/>
</dbReference>